<accession>A0A1U9KR16</accession>
<dbReference type="AlphaFoldDB" id="A0A1U9KR16"/>
<evidence type="ECO:0000313" key="1">
    <source>
        <dbReference type="EMBL" id="AQS88268.1"/>
    </source>
</evidence>
<proteinExistence type="predicted"/>
<dbReference type="KEGG" id="nch:A0U93_10310"/>
<dbReference type="RefSeq" id="WP_077807289.1">
    <property type="nucleotide sequence ID" value="NZ_BJXS01000003.1"/>
</dbReference>
<sequence length="174" mass="18841">MTLYRSDLREMAAQALRDADTLAGENVFTARSWPVTPAALPTIQLQVPEDDGESMGRSAQGFTRVANLAIRAKVLGGTPEKAELTAEVIGEQIEMALMCSAALQEAIQQVTHLRSSLVIDSSGRNHIAELRILMGLEYSEYFPPPGTPLAEIKGQMQAEGNPDFADMAVPFPQN</sequence>
<dbReference type="Proteomes" id="UP000188604">
    <property type="component" value="Chromosome"/>
</dbReference>
<evidence type="ECO:0000313" key="2">
    <source>
        <dbReference type="Proteomes" id="UP000188604"/>
    </source>
</evidence>
<protein>
    <submittedName>
        <fullName evidence="1">Uncharacterized protein</fullName>
    </submittedName>
</protein>
<reference evidence="1 2" key="1">
    <citation type="submission" date="2016-03" db="EMBL/GenBank/DDBJ databases">
        <title>Acetic acid bacteria sequencing.</title>
        <authorList>
            <person name="Brandt J."/>
            <person name="Jakob F."/>
            <person name="Vogel R.F."/>
        </authorList>
    </citation>
    <scope>NUCLEOTIDE SEQUENCE [LARGE SCALE GENOMIC DNA]</scope>
    <source>
        <strain evidence="1 2">NBRC 101099</strain>
    </source>
</reference>
<gene>
    <name evidence="1" type="ORF">A0U93_10310</name>
</gene>
<dbReference type="OrthoDB" id="7280012at2"/>
<organism evidence="1 2">
    <name type="scientific">Neoasaia chiangmaiensis</name>
    <dbReference type="NCBI Taxonomy" id="320497"/>
    <lineage>
        <taxon>Bacteria</taxon>
        <taxon>Pseudomonadati</taxon>
        <taxon>Pseudomonadota</taxon>
        <taxon>Alphaproteobacteria</taxon>
        <taxon>Acetobacterales</taxon>
        <taxon>Acetobacteraceae</taxon>
        <taxon>Neoasaia</taxon>
    </lineage>
</organism>
<name>A0A1U9KR16_9PROT</name>
<dbReference type="EMBL" id="CP014691">
    <property type="protein sequence ID" value="AQS88268.1"/>
    <property type="molecule type" value="Genomic_DNA"/>
</dbReference>
<keyword evidence="2" id="KW-1185">Reference proteome</keyword>
<dbReference type="STRING" id="320497.A0U93_10310"/>